<evidence type="ECO:0000313" key="2">
    <source>
        <dbReference type="EMBL" id="KAK3355838.1"/>
    </source>
</evidence>
<dbReference type="AlphaFoldDB" id="A0AAE0MXD1"/>
<feature type="region of interest" description="Disordered" evidence="1">
    <location>
        <begin position="508"/>
        <end position="544"/>
    </location>
</feature>
<feature type="region of interest" description="Disordered" evidence="1">
    <location>
        <begin position="670"/>
        <end position="719"/>
    </location>
</feature>
<reference evidence="2" key="2">
    <citation type="submission" date="2023-06" db="EMBL/GenBank/DDBJ databases">
        <authorList>
            <consortium name="Lawrence Berkeley National Laboratory"/>
            <person name="Haridas S."/>
            <person name="Hensen N."/>
            <person name="Bonometti L."/>
            <person name="Westerberg I."/>
            <person name="Brannstrom I.O."/>
            <person name="Guillou S."/>
            <person name="Cros-Aarteil S."/>
            <person name="Calhoun S."/>
            <person name="Kuo A."/>
            <person name="Mondo S."/>
            <person name="Pangilinan J."/>
            <person name="Riley R."/>
            <person name="Labutti K."/>
            <person name="Andreopoulos B."/>
            <person name="Lipzen A."/>
            <person name="Chen C."/>
            <person name="Yanf M."/>
            <person name="Daum C."/>
            <person name="Ng V."/>
            <person name="Clum A."/>
            <person name="Steindorff A."/>
            <person name="Ohm R."/>
            <person name="Martin F."/>
            <person name="Silar P."/>
            <person name="Natvig D."/>
            <person name="Lalanne C."/>
            <person name="Gautier V."/>
            <person name="Ament-Velasquez S.L."/>
            <person name="Kruys A."/>
            <person name="Hutchinson M.I."/>
            <person name="Powell A.J."/>
            <person name="Barry K."/>
            <person name="Miller A.N."/>
            <person name="Grigoriev I.V."/>
            <person name="Debuchy R."/>
            <person name="Gladieux P."/>
            <person name="Thoren M.H."/>
            <person name="Johannesson H."/>
        </authorList>
    </citation>
    <scope>NUCLEOTIDE SEQUENCE</scope>
    <source>
        <strain evidence="2">CBS 560.94</strain>
    </source>
</reference>
<sequence>MLLRLVPRGTVGLFPGISPPSSQRASLALRGTTTTYTPNLKHQVQYSTFKDNSGNPVKPLPRTVKCLSVVVNPEAWDDYLSGGPGEIYKKRMNPRNPRVFISPAIRHFYQSILSHGPEVRADCLVILASLRYFQEVQCAHTFLFNTVNELFTRTEVGPLKHSEVLKDKLNVVTAVVDKIPLWQVPGYAPNATLASEGFSILCGQSEHLLPGLWDNSDFSWSNMRNETDPLFHERMYRRLPVAPKGNAKVEKPMPYSSGPPPVLEFRINPLRGDNRPVQVTLPLANTSYATSTAAQQRGTTPHILEVSAWARSPEKQKLRPIHVEANTRTHLTIQTTSLKQPWLSETWFQLLPITSPRKIVSGLGNILKQVEIDGESAPASKELEDVIPKLLSMRASSQRPVENTSDSHAVKVWALIIPDEVYQKYARLQPLFNLSMQFPPVFDLSKQSPPVFDLSMQFPPPFDLESATTADEKRLAGRCSKALQGLLVAGCHIREILSGGGGWGAKQGLLSLDPQDRDNRRKKPTNSSKDSENNEAEEDDDDDMEGLERFLRTLRGEQNVGDIASPGSWVQFFVAPAHLERLPWDPANSRSVVKNRRPAEKLTLGIADAVDEYVPTWDPDFTENKDSDRYKYHWRDPNGVEIFTNQFGALANGSLWFDFKKPRELTATNTATATETVTTETGTATGAETATATATETTTETTENSTTDNSTNDIGVNKQEEEDLWKDLEADSERKITVPEFNLRADIDNPLYVEKVKEPGEEDQQQRWQQPKEKVKLSGIIRKIYR</sequence>
<proteinExistence type="predicted"/>
<keyword evidence="3" id="KW-1185">Reference proteome</keyword>
<protein>
    <submittedName>
        <fullName evidence="2">Uncharacterized protein</fullName>
    </submittedName>
</protein>
<name>A0AAE0MXD1_9PEZI</name>
<dbReference type="Proteomes" id="UP001278500">
    <property type="component" value="Unassembled WGS sequence"/>
</dbReference>
<organism evidence="2 3">
    <name type="scientific">Neurospora tetraspora</name>
    <dbReference type="NCBI Taxonomy" id="94610"/>
    <lineage>
        <taxon>Eukaryota</taxon>
        <taxon>Fungi</taxon>
        <taxon>Dikarya</taxon>
        <taxon>Ascomycota</taxon>
        <taxon>Pezizomycotina</taxon>
        <taxon>Sordariomycetes</taxon>
        <taxon>Sordariomycetidae</taxon>
        <taxon>Sordariales</taxon>
        <taxon>Sordariaceae</taxon>
        <taxon>Neurospora</taxon>
    </lineage>
</organism>
<feature type="compositionally biased region" description="Acidic residues" evidence="1">
    <location>
        <begin position="533"/>
        <end position="544"/>
    </location>
</feature>
<dbReference type="RefSeq" id="XP_062687216.1">
    <property type="nucleotide sequence ID" value="XM_062830928.1"/>
</dbReference>
<comment type="caution">
    <text evidence="2">The sequence shown here is derived from an EMBL/GenBank/DDBJ whole genome shotgun (WGS) entry which is preliminary data.</text>
</comment>
<accession>A0AAE0MXD1</accession>
<evidence type="ECO:0000313" key="3">
    <source>
        <dbReference type="Proteomes" id="UP001278500"/>
    </source>
</evidence>
<evidence type="ECO:0000256" key="1">
    <source>
        <dbReference type="SAM" id="MobiDB-lite"/>
    </source>
</evidence>
<gene>
    <name evidence="2" type="ORF">B0H65DRAFT_585453</name>
</gene>
<feature type="compositionally biased region" description="Low complexity" evidence="1">
    <location>
        <begin position="670"/>
        <end position="707"/>
    </location>
</feature>
<dbReference type="GeneID" id="87868082"/>
<reference evidence="2" key="1">
    <citation type="journal article" date="2023" name="Mol. Phylogenet. Evol.">
        <title>Genome-scale phylogeny and comparative genomics of the fungal order Sordariales.</title>
        <authorList>
            <person name="Hensen N."/>
            <person name="Bonometti L."/>
            <person name="Westerberg I."/>
            <person name="Brannstrom I.O."/>
            <person name="Guillou S."/>
            <person name="Cros-Aarteil S."/>
            <person name="Calhoun S."/>
            <person name="Haridas S."/>
            <person name="Kuo A."/>
            <person name="Mondo S."/>
            <person name="Pangilinan J."/>
            <person name="Riley R."/>
            <person name="LaButti K."/>
            <person name="Andreopoulos B."/>
            <person name="Lipzen A."/>
            <person name="Chen C."/>
            <person name="Yan M."/>
            <person name="Daum C."/>
            <person name="Ng V."/>
            <person name="Clum A."/>
            <person name="Steindorff A."/>
            <person name="Ohm R.A."/>
            <person name="Martin F."/>
            <person name="Silar P."/>
            <person name="Natvig D.O."/>
            <person name="Lalanne C."/>
            <person name="Gautier V."/>
            <person name="Ament-Velasquez S.L."/>
            <person name="Kruys A."/>
            <person name="Hutchinson M.I."/>
            <person name="Powell A.J."/>
            <person name="Barry K."/>
            <person name="Miller A.N."/>
            <person name="Grigoriev I.V."/>
            <person name="Debuchy R."/>
            <person name="Gladieux P."/>
            <person name="Hiltunen Thoren M."/>
            <person name="Johannesson H."/>
        </authorList>
    </citation>
    <scope>NUCLEOTIDE SEQUENCE</scope>
    <source>
        <strain evidence="2">CBS 560.94</strain>
    </source>
</reference>
<dbReference type="EMBL" id="JAUEPP010000001">
    <property type="protein sequence ID" value="KAK3355838.1"/>
    <property type="molecule type" value="Genomic_DNA"/>
</dbReference>